<feature type="transmembrane region" description="Helical" evidence="6">
    <location>
        <begin position="378"/>
        <end position="396"/>
    </location>
</feature>
<evidence type="ECO:0000313" key="8">
    <source>
        <dbReference type="EMBL" id="KWX03586.1"/>
    </source>
</evidence>
<dbReference type="Proteomes" id="UP000070598">
    <property type="component" value="Unassembled WGS sequence"/>
</dbReference>
<evidence type="ECO:0000313" key="10">
    <source>
        <dbReference type="Proteomes" id="UP000070188"/>
    </source>
</evidence>
<evidence type="ECO:0000256" key="5">
    <source>
        <dbReference type="ARBA" id="ARBA00023136"/>
    </source>
</evidence>
<keyword evidence="10" id="KW-1185">Reference proteome</keyword>
<dbReference type="RefSeq" id="WP_066889489.1">
    <property type="nucleotide sequence ID" value="NZ_JYIJ01000017.1"/>
</dbReference>
<feature type="transmembrane region" description="Helical" evidence="6">
    <location>
        <begin position="290"/>
        <end position="314"/>
    </location>
</feature>
<evidence type="ECO:0000256" key="4">
    <source>
        <dbReference type="ARBA" id="ARBA00022989"/>
    </source>
</evidence>
<reference evidence="11" key="2">
    <citation type="submission" date="2015-02" db="EMBL/GenBank/DDBJ databases">
        <title>Physiological reanalysis, assessment of diazotrophy, and genome sequences of multiple isolates of Streptomyces thermoautotrophicus.</title>
        <authorList>
            <person name="MacKellar D.C."/>
            <person name="Lieber L."/>
            <person name="Norman J."/>
            <person name="Bolger A."/>
            <person name="Tobin C."/>
            <person name="Murray J.W."/>
            <person name="Friesen M."/>
            <person name="Prell J."/>
        </authorList>
    </citation>
    <scope>NUCLEOTIDE SEQUENCE [LARGE SCALE GENOMIC DNA]</scope>
    <source>
        <strain evidence="11">UBT1</strain>
    </source>
</reference>
<dbReference type="STRING" id="1469144.LI90_3512"/>
<keyword evidence="4 6" id="KW-1133">Transmembrane helix</keyword>
<dbReference type="PANTHER" id="PTHR43370:SF1">
    <property type="entry name" value="GUANOSINE ABC TRANSPORTER PERMEASE PROTEIN NUPQ"/>
    <property type="match status" value="1"/>
</dbReference>
<dbReference type="EMBL" id="JYIJ01000017">
    <property type="protein sequence ID" value="KWX03586.1"/>
    <property type="molecule type" value="Genomic_DNA"/>
</dbReference>
<evidence type="ECO:0000256" key="2">
    <source>
        <dbReference type="ARBA" id="ARBA00022475"/>
    </source>
</evidence>
<evidence type="ECO:0000313" key="9">
    <source>
        <dbReference type="EMBL" id="KWX08907.1"/>
    </source>
</evidence>
<dbReference type="AlphaFoldDB" id="A0A132N0S8"/>
<comment type="subcellular location">
    <subcellularLocation>
        <location evidence="1">Cell membrane</location>
        <topology evidence="1">Multi-pass membrane protein</topology>
    </subcellularLocation>
</comment>
<reference evidence="10" key="3">
    <citation type="submission" date="2015-04" db="EMBL/GenBank/DDBJ databases">
        <title>Physiological reanalysis, assessment of diazotrophy, and genome sequences of multiple isolates of Streptomyces thermoautotrophicus.</title>
        <authorList>
            <person name="MacKellar D.C."/>
            <person name="Lieber L."/>
            <person name="Norman J."/>
            <person name="Bolger A."/>
            <person name="Tobin C."/>
            <person name="Murray J.W."/>
            <person name="Chang R."/>
            <person name="Ford T."/>
            <person name="Nguyen P.Q."/>
            <person name="Woodward J."/>
            <person name="Permingeat H."/>
            <person name="Joshi N.S."/>
            <person name="Silver P.A."/>
            <person name="Usadel B."/>
            <person name="Rutherford A.W."/>
            <person name="Friesen M."/>
            <person name="Prell J."/>
        </authorList>
    </citation>
    <scope>NUCLEOTIDE SEQUENCE [LARGE SCALE GENOMIC DNA]</scope>
    <source>
        <strain evidence="10">H1</strain>
    </source>
</reference>
<feature type="transmembrane region" description="Helical" evidence="6">
    <location>
        <begin position="208"/>
        <end position="227"/>
    </location>
</feature>
<feature type="transmembrane region" description="Helical" evidence="6">
    <location>
        <begin position="48"/>
        <end position="67"/>
    </location>
</feature>
<gene>
    <name evidence="7" type="ORF">LI90_3512</name>
    <name evidence="8" type="ORF">TH66_12100</name>
    <name evidence="9" type="ORF">TR74_12785</name>
</gene>
<dbReference type="GO" id="GO:0022857">
    <property type="term" value="F:transmembrane transporter activity"/>
    <property type="evidence" value="ECO:0007669"/>
    <property type="project" value="InterPro"/>
</dbReference>
<evidence type="ECO:0000313" key="12">
    <source>
        <dbReference type="Proteomes" id="UP000070659"/>
    </source>
</evidence>
<dbReference type="PATRIC" id="fig|1469144.10.peg.3770"/>
<comment type="caution">
    <text evidence="8">The sequence shown here is derived from an EMBL/GenBank/DDBJ whole genome shotgun (WGS) entry which is preliminary data.</text>
</comment>
<dbReference type="EMBL" id="JYIK01000922">
    <property type="protein sequence ID" value="KWX08907.1"/>
    <property type="molecule type" value="Genomic_DNA"/>
</dbReference>
<sequence length="415" mass="42596">MNAVSVTRTAPPRSRSGAWLLGAVGLLAVLSFVRVVSGQDQLTSSGTFGAALVLAVPIALAGLGGLFAERAGVVNIGLEGMMILGTWFAGWAGYQWGPWAALVAGTAGGALGGLLHALATVTFGVDHIVSGVAINILAPGLTRFLSEVLFTGESGGGATQSPTFSQQAPKVSLPVLSSGPDLLGGLERTGIFLLADLAGLLRGLTHEVGVLTVLAALSLPLSWYLLWRTPFGLRLRSCGENPHAADSLGVPVHRMKYLAVVISGALAGLGGVFLVFVSNGYREGQTTGRGFIGLAAMIFGNWRPGGLALGSALFGFADGLQLRSSAAVVALLLLAAVLLAGYAGYAFWRGGVLGGVVGLGAAVAFAVLWLVVDEIPESFVFFTPHVVTLLVLSVAAQRLRMPAADGKPYRRGEEA</sequence>
<protein>
    <submittedName>
        <fullName evidence="8">ABC transporter permease</fullName>
    </submittedName>
    <submittedName>
        <fullName evidence="7">Putative sugar ABC transporter integral membrane protein</fullName>
    </submittedName>
</protein>
<dbReference type="Proteomes" id="UP000070659">
    <property type="component" value="Unassembled WGS sequence"/>
</dbReference>
<dbReference type="InterPro" id="IPR001851">
    <property type="entry name" value="ABC_transp_permease"/>
</dbReference>
<keyword evidence="3 6" id="KW-0812">Transmembrane</keyword>
<organism evidence="8 12">
    <name type="scientific">Carbonactinospora thermoautotrophica</name>
    <dbReference type="NCBI Taxonomy" id="1469144"/>
    <lineage>
        <taxon>Bacteria</taxon>
        <taxon>Bacillati</taxon>
        <taxon>Actinomycetota</taxon>
        <taxon>Actinomycetes</taxon>
        <taxon>Kitasatosporales</taxon>
        <taxon>Carbonactinosporaceae</taxon>
        <taxon>Carbonactinospora</taxon>
    </lineage>
</organism>
<keyword evidence="5 6" id="KW-0472">Membrane</keyword>
<reference evidence="7" key="4">
    <citation type="submission" date="2015-04" db="EMBL/GenBank/DDBJ databases">
        <title>Physiological reanalysis, assessment of diazotrophy, and genome sequences of multiple isolates of Streptomyces thermoautotrophicus.</title>
        <authorList>
            <person name="MacKellar D.C."/>
            <person name="Lieber L."/>
            <person name="Norman J."/>
            <person name="Bolger A."/>
            <person name="Tobin C."/>
            <person name="Murray J.W."/>
            <person name="Woodward J."/>
            <person name="Friesen M."/>
            <person name="Prell J."/>
        </authorList>
    </citation>
    <scope>NUCLEOTIDE SEQUENCE [LARGE SCALE GENOMIC DNA]</scope>
    <source>
        <strain evidence="7">H1</strain>
    </source>
</reference>
<accession>A0A132N0S8</accession>
<proteinExistence type="predicted"/>
<evidence type="ECO:0000256" key="1">
    <source>
        <dbReference type="ARBA" id="ARBA00004651"/>
    </source>
</evidence>
<dbReference type="OrthoDB" id="9792579at2"/>
<dbReference type="EMBL" id="LAXD01000001">
    <property type="protein sequence ID" value="KWX02469.1"/>
    <property type="molecule type" value="Genomic_DNA"/>
</dbReference>
<feature type="transmembrane region" description="Helical" evidence="6">
    <location>
        <begin position="326"/>
        <end position="345"/>
    </location>
</feature>
<dbReference type="CDD" id="cd06580">
    <property type="entry name" value="TM_PBP1_transp_TpRbsC_like"/>
    <property type="match status" value="1"/>
</dbReference>
<feature type="transmembrane region" description="Helical" evidence="6">
    <location>
        <begin position="74"/>
        <end position="94"/>
    </location>
</feature>
<feature type="transmembrane region" description="Helical" evidence="6">
    <location>
        <begin position="352"/>
        <end position="372"/>
    </location>
</feature>
<reference evidence="8 12" key="1">
    <citation type="submission" date="2015-02" db="EMBL/GenBank/DDBJ databases">
        <title>Physiological reanalysis, assessment of diazotrophy, and genome sequences of multiple isolates of Streptomyces thermoautotrophicus.</title>
        <authorList>
            <person name="MacKellar D.C."/>
            <person name="Lieber L."/>
            <person name="Norman J."/>
            <person name="Bolger A."/>
            <person name="Tobin C."/>
            <person name="Murray J.W."/>
            <person name="Prell J."/>
        </authorList>
    </citation>
    <scope>NUCLEOTIDE SEQUENCE [LARGE SCALE GENOMIC DNA]</scope>
    <source>
        <strain evidence="8 12">UBT1</strain>
    </source>
</reference>
<evidence type="ECO:0000256" key="3">
    <source>
        <dbReference type="ARBA" id="ARBA00022692"/>
    </source>
</evidence>
<evidence type="ECO:0000313" key="11">
    <source>
        <dbReference type="Proteomes" id="UP000070598"/>
    </source>
</evidence>
<evidence type="ECO:0000256" key="6">
    <source>
        <dbReference type="SAM" id="Phobius"/>
    </source>
</evidence>
<name>A0A132N0S8_9ACTN</name>
<dbReference type="Pfam" id="PF02653">
    <property type="entry name" value="BPD_transp_2"/>
    <property type="match status" value="1"/>
</dbReference>
<feature type="transmembrane region" description="Helical" evidence="6">
    <location>
        <begin position="257"/>
        <end position="278"/>
    </location>
</feature>
<evidence type="ECO:0000313" key="7">
    <source>
        <dbReference type="EMBL" id="KWX02469.1"/>
    </source>
</evidence>
<dbReference type="GO" id="GO:0005886">
    <property type="term" value="C:plasma membrane"/>
    <property type="evidence" value="ECO:0007669"/>
    <property type="project" value="UniProtKB-SubCell"/>
</dbReference>
<dbReference type="Proteomes" id="UP000070188">
    <property type="component" value="Unassembled WGS sequence"/>
</dbReference>
<dbReference type="PANTHER" id="PTHR43370">
    <property type="entry name" value="SUGAR ABC TRANSPORTER INTEGRAL MEMBRANE PROTEIN-RELATED"/>
    <property type="match status" value="1"/>
</dbReference>
<keyword evidence="2" id="KW-1003">Cell membrane</keyword>